<name>A0A4Y2P320_ARAVE</name>
<keyword evidence="2" id="KW-1185">Reference proteome</keyword>
<dbReference type="EMBL" id="BGPR01010461">
    <property type="protein sequence ID" value="GBN46278.1"/>
    <property type="molecule type" value="Genomic_DNA"/>
</dbReference>
<protein>
    <submittedName>
        <fullName evidence="1">Uncharacterized protein</fullName>
    </submittedName>
</protein>
<gene>
    <name evidence="1" type="ORF">AVEN_77618_1</name>
</gene>
<comment type="caution">
    <text evidence="1">The sequence shown here is derived from an EMBL/GenBank/DDBJ whole genome shotgun (WGS) entry which is preliminary data.</text>
</comment>
<dbReference type="Proteomes" id="UP000499080">
    <property type="component" value="Unassembled WGS sequence"/>
</dbReference>
<evidence type="ECO:0000313" key="2">
    <source>
        <dbReference type="Proteomes" id="UP000499080"/>
    </source>
</evidence>
<organism evidence="1 2">
    <name type="scientific">Araneus ventricosus</name>
    <name type="common">Orbweaver spider</name>
    <name type="synonym">Epeira ventricosa</name>
    <dbReference type="NCBI Taxonomy" id="182803"/>
    <lineage>
        <taxon>Eukaryota</taxon>
        <taxon>Metazoa</taxon>
        <taxon>Ecdysozoa</taxon>
        <taxon>Arthropoda</taxon>
        <taxon>Chelicerata</taxon>
        <taxon>Arachnida</taxon>
        <taxon>Araneae</taxon>
        <taxon>Araneomorphae</taxon>
        <taxon>Entelegynae</taxon>
        <taxon>Araneoidea</taxon>
        <taxon>Araneidae</taxon>
        <taxon>Araneus</taxon>
    </lineage>
</organism>
<reference evidence="1 2" key="1">
    <citation type="journal article" date="2019" name="Sci. Rep.">
        <title>Orb-weaving spider Araneus ventricosus genome elucidates the spidroin gene catalogue.</title>
        <authorList>
            <person name="Kono N."/>
            <person name="Nakamura H."/>
            <person name="Ohtoshi R."/>
            <person name="Moran D.A.P."/>
            <person name="Shinohara A."/>
            <person name="Yoshida Y."/>
            <person name="Fujiwara M."/>
            <person name="Mori M."/>
            <person name="Tomita M."/>
            <person name="Arakawa K."/>
        </authorList>
    </citation>
    <scope>NUCLEOTIDE SEQUENCE [LARGE SCALE GENOMIC DNA]</scope>
</reference>
<evidence type="ECO:0000313" key="1">
    <source>
        <dbReference type="EMBL" id="GBN46278.1"/>
    </source>
</evidence>
<accession>A0A4Y2P320</accession>
<dbReference type="AlphaFoldDB" id="A0A4Y2P320"/>
<sequence>MNLFQTAHWILLKYISSSKVTIVDTDGNNAKDDADGRVFHGRLAWLQVGYQEYRASFQEPLFPFPSTPQNLCVHQQPLPREALCLVLRMGFELEV</sequence>
<proteinExistence type="predicted"/>